<proteinExistence type="inferred from homology"/>
<comment type="caution">
    <text evidence="3">The sequence shown here is derived from an EMBL/GenBank/DDBJ whole genome shotgun (WGS) entry which is preliminary data.</text>
</comment>
<dbReference type="PRINTS" id="PR00080">
    <property type="entry name" value="SDRFAMILY"/>
</dbReference>
<dbReference type="RefSeq" id="WP_382347949.1">
    <property type="nucleotide sequence ID" value="NZ_JBHSMC010000001.1"/>
</dbReference>
<dbReference type="PANTHER" id="PTHR24321:SF8">
    <property type="entry name" value="ESTRADIOL 17-BETA-DEHYDROGENASE 8-RELATED"/>
    <property type="match status" value="1"/>
</dbReference>
<evidence type="ECO:0000313" key="4">
    <source>
        <dbReference type="Proteomes" id="UP001596147"/>
    </source>
</evidence>
<dbReference type="CDD" id="cd05233">
    <property type="entry name" value="SDR_c"/>
    <property type="match status" value="1"/>
</dbReference>
<dbReference type="InterPro" id="IPR002347">
    <property type="entry name" value="SDR_fam"/>
</dbReference>
<dbReference type="InterPro" id="IPR036291">
    <property type="entry name" value="NAD(P)-bd_dom_sf"/>
</dbReference>
<accession>A0ABW0LDJ3</accession>
<protein>
    <submittedName>
        <fullName evidence="3">SDR family oxidoreductase</fullName>
    </submittedName>
</protein>
<dbReference type="Gene3D" id="3.40.50.720">
    <property type="entry name" value="NAD(P)-binding Rossmann-like Domain"/>
    <property type="match status" value="1"/>
</dbReference>
<evidence type="ECO:0000256" key="1">
    <source>
        <dbReference type="ARBA" id="ARBA00006484"/>
    </source>
</evidence>
<dbReference type="Pfam" id="PF13561">
    <property type="entry name" value="adh_short_C2"/>
    <property type="match status" value="1"/>
</dbReference>
<dbReference type="NCBIfam" id="NF004203">
    <property type="entry name" value="PRK05653.2-4"/>
    <property type="match status" value="1"/>
</dbReference>
<gene>
    <name evidence="3" type="ORF">ACFPM4_04095</name>
</gene>
<keyword evidence="4" id="KW-1185">Reference proteome</keyword>
<dbReference type="EMBL" id="JBHSMC010000001">
    <property type="protein sequence ID" value="MFC5463939.1"/>
    <property type="molecule type" value="Genomic_DNA"/>
</dbReference>
<evidence type="ECO:0000256" key="2">
    <source>
        <dbReference type="ARBA" id="ARBA00023002"/>
    </source>
</evidence>
<dbReference type="PANTHER" id="PTHR24321">
    <property type="entry name" value="DEHYDROGENASES, SHORT CHAIN"/>
    <property type="match status" value="1"/>
</dbReference>
<sequence>MEEQIFSLKNKVAIVTGASSGIGKASALRLAKAGAAIGLLDIKEERAEHVKKEIVGMGGQAHVVDVDLSDPKRIDNGINEIVKEFWRLDIVFANAGINGVVTPIEDFPPEEWDHTISTNLKSTFLTVKYAIPHMKKDGGSIIITSSINGNRKFSGIGMSAYSSSKAGQMAFGKMAALELATYKIRVNIICPGAIETNIGQNTHPDQEKLKKVQIPVEYPEGSHPLEGAPGQPEQVANLIHFLASDASSHITGSEIYIDGAETLL</sequence>
<evidence type="ECO:0000313" key="3">
    <source>
        <dbReference type="EMBL" id="MFC5463939.1"/>
    </source>
</evidence>
<reference evidence="4" key="1">
    <citation type="journal article" date="2019" name="Int. J. Syst. Evol. Microbiol.">
        <title>The Global Catalogue of Microorganisms (GCM) 10K type strain sequencing project: providing services to taxonomists for standard genome sequencing and annotation.</title>
        <authorList>
            <consortium name="The Broad Institute Genomics Platform"/>
            <consortium name="The Broad Institute Genome Sequencing Center for Infectious Disease"/>
            <person name="Wu L."/>
            <person name="Ma J."/>
        </authorList>
    </citation>
    <scope>NUCLEOTIDE SEQUENCE [LARGE SCALE GENOMIC DNA]</scope>
    <source>
        <strain evidence="4">CGMCC 1.12237</strain>
    </source>
</reference>
<dbReference type="PRINTS" id="PR00081">
    <property type="entry name" value="GDHRDH"/>
</dbReference>
<dbReference type="Proteomes" id="UP001596147">
    <property type="component" value="Unassembled WGS sequence"/>
</dbReference>
<organism evidence="3 4">
    <name type="scientific">Lederbergia graminis</name>
    <dbReference type="NCBI Taxonomy" id="735518"/>
    <lineage>
        <taxon>Bacteria</taxon>
        <taxon>Bacillati</taxon>
        <taxon>Bacillota</taxon>
        <taxon>Bacilli</taxon>
        <taxon>Bacillales</taxon>
        <taxon>Bacillaceae</taxon>
        <taxon>Lederbergia</taxon>
    </lineage>
</organism>
<comment type="similarity">
    <text evidence="1">Belongs to the short-chain dehydrogenases/reductases (SDR) family.</text>
</comment>
<name>A0ABW0LDJ3_9BACI</name>
<dbReference type="SUPFAM" id="SSF51735">
    <property type="entry name" value="NAD(P)-binding Rossmann-fold domains"/>
    <property type="match status" value="1"/>
</dbReference>
<keyword evidence="2" id="KW-0560">Oxidoreductase</keyword>